<name>A0ABX1QYV4_9FLAO</name>
<dbReference type="EMBL" id="JAAMPT010000209">
    <property type="protein sequence ID" value="NMH26378.1"/>
    <property type="molecule type" value="Genomic_DNA"/>
</dbReference>
<keyword evidence="11" id="KW-1185">Reference proteome</keyword>
<dbReference type="InterPro" id="IPR011066">
    <property type="entry name" value="MscS_channel_C_sf"/>
</dbReference>
<evidence type="ECO:0000256" key="6">
    <source>
        <dbReference type="ARBA" id="ARBA00023136"/>
    </source>
</evidence>
<dbReference type="InterPro" id="IPR010920">
    <property type="entry name" value="LSM_dom_sf"/>
</dbReference>
<keyword evidence="4 7" id="KW-0812">Transmembrane</keyword>
<dbReference type="Pfam" id="PF21082">
    <property type="entry name" value="MS_channel_3rd"/>
    <property type="match status" value="1"/>
</dbReference>
<feature type="domain" description="Mechanosensitive ion channel MscS C-terminal" evidence="9">
    <location>
        <begin position="176"/>
        <end position="258"/>
    </location>
</feature>
<dbReference type="InterPro" id="IPR023408">
    <property type="entry name" value="MscS_beta-dom_sf"/>
</dbReference>
<gene>
    <name evidence="10" type="ORF">G6042_14010</name>
</gene>
<organism evidence="10 11">
    <name type="scientific">Flavobacterium solisilvae</name>
    <dbReference type="NCBI Taxonomy" id="1852019"/>
    <lineage>
        <taxon>Bacteria</taxon>
        <taxon>Pseudomonadati</taxon>
        <taxon>Bacteroidota</taxon>
        <taxon>Flavobacteriia</taxon>
        <taxon>Flavobacteriales</taxon>
        <taxon>Flavobacteriaceae</taxon>
        <taxon>Flavobacterium</taxon>
    </lineage>
</organism>
<evidence type="ECO:0000256" key="1">
    <source>
        <dbReference type="ARBA" id="ARBA00004651"/>
    </source>
</evidence>
<evidence type="ECO:0000256" key="7">
    <source>
        <dbReference type="SAM" id="Phobius"/>
    </source>
</evidence>
<dbReference type="InterPro" id="IPR006685">
    <property type="entry name" value="MscS_channel_2nd"/>
</dbReference>
<feature type="domain" description="Mechanosensitive ion channel MscS" evidence="8">
    <location>
        <begin position="101"/>
        <end position="168"/>
    </location>
</feature>
<evidence type="ECO:0000313" key="11">
    <source>
        <dbReference type="Proteomes" id="UP000767947"/>
    </source>
</evidence>
<dbReference type="RefSeq" id="WP_169525064.1">
    <property type="nucleotide sequence ID" value="NZ_JAAMPT010000209.1"/>
</dbReference>
<evidence type="ECO:0000259" key="8">
    <source>
        <dbReference type="Pfam" id="PF00924"/>
    </source>
</evidence>
<proteinExistence type="inferred from homology"/>
<dbReference type="Gene3D" id="3.30.70.100">
    <property type="match status" value="1"/>
</dbReference>
<dbReference type="InterPro" id="IPR052702">
    <property type="entry name" value="MscS-like_channel"/>
</dbReference>
<comment type="similarity">
    <text evidence="2">Belongs to the MscS (TC 1.A.23) family.</text>
</comment>
<keyword evidence="5 7" id="KW-1133">Transmembrane helix</keyword>
<comment type="subcellular location">
    <subcellularLocation>
        <location evidence="1">Cell membrane</location>
        <topology evidence="1">Multi-pass membrane protein</topology>
    </subcellularLocation>
</comment>
<dbReference type="PANTHER" id="PTHR30347:SF1">
    <property type="entry name" value="MECHANOSENSITIVE CHANNEL MSCK"/>
    <property type="match status" value="1"/>
</dbReference>
<keyword evidence="3" id="KW-1003">Cell membrane</keyword>
<evidence type="ECO:0000259" key="9">
    <source>
        <dbReference type="Pfam" id="PF21082"/>
    </source>
</evidence>
<feature type="transmembrane region" description="Helical" evidence="7">
    <location>
        <begin position="20"/>
        <end position="39"/>
    </location>
</feature>
<evidence type="ECO:0000256" key="2">
    <source>
        <dbReference type="ARBA" id="ARBA00008017"/>
    </source>
</evidence>
<dbReference type="Proteomes" id="UP000767947">
    <property type="component" value="Unassembled WGS sequence"/>
</dbReference>
<evidence type="ECO:0000313" key="10">
    <source>
        <dbReference type="EMBL" id="NMH26378.1"/>
    </source>
</evidence>
<comment type="caution">
    <text evidence="10">The sequence shown here is derived from an EMBL/GenBank/DDBJ whole genome shotgun (WGS) entry which is preliminary data.</text>
</comment>
<protein>
    <submittedName>
        <fullName evidence="10">Mechanosensitive ion channel</fullName>
    </submittedName>
</protein>
<dbReference type="Gene3D" id="2.30.30.60">
    <property type="match status" value="1"/>
</dbReference>
<dbReference type="SUPFAM" id="SSF82689">
    <property type="entry name" value="Mechanosensitive channel protein MscS (YggB), C-terminal domain"/>
    <property type="match status" value="1"/>
</dbReference>
<dbReference type="SUPFAM" id="SSF50182">
    <property type="entry name" value="Sm-like ribonucleoproteins"/>
    <property type="match status" value="1"/>
</dbReference>
<accession>A0ABX1QYV4</accession>
<dbReference type="SUPFAM" id="SSF82861">
    <property type="entry name" value="Mechanosensitive channel protein MscS (YggB), transmembrane region"/>
    <property type="match status" value="1"/>
</dbReference>
<reference evidence="10 11" key="1">
    <citation type="submission" date="2020-02" db="EMBL/GenBank/DDBJ databases">
        <title>Flavobacterium sp. genome.</title>
        <authorList>
            <person name="Jung H.S."/>
            <person name="Baek J.H."/>
            <person name="Jeon C.O."/>
        </authorList>
    </citation>
    <scope>NUCLEOTIDE SEQUENCE [LARGE SCALE GENOMIC DNA]</scope>
    <source>
        <strain evidence="10 11">SE-s27</strain>
    </source>
</reference>
<evidence type="ECO:0000256" key="5">
    <source>
        <dbReference type="ARBA" id="ARBA00022989"/>
    </source>
</evidence>
<feature type="transmembrane region" description="Helical" evidence="7">
    <location>
        <begin position="83"/>
        <end position="103"/>
    </location>
</feature>
<dbReference type="Pfam" id="PF00924">
    <property type="entry name" value="MS_channel_2nd"/>
    <property type="match status" value="1"/>
</dbReference>
<dbReference type="InterPro" id="IPR011014">
    <property type="entry name" value="MscS_channel_TM-2"/>
</dbReference>
<evidence type="ECO:0000256" key="4">
    <source>
        <dbReference type="ARBA" id="ARBA00022692"/>
    </source>
</evidence>
<feature type="transmembrane region" description="Helical" evidence="7">
    <location>
        <begin position="60"/>
        <end position="77"/>
    </location>
</feature>
<dbReference type="Gene3D" id="1.10.287.1260">
    <property type="match status" value="1"/>
</dbReference>
<dbReference type="InterPro" id="IPR049278">
    <property type="entry name" value="MS_channel_C"/>
</dbReference>
<sequence>MKEFLDYILIDYDNFTIKVYTLIQLFVVFIVVKVVLLLVKTGINKSSTFDIAKKYSVYQLIKYVAYTLTLISFLHILGFNVSYLLLGSSALLVGLGFGLQNLFSDFISGIILLIDSSVKVGDVIEVDGLIGQVVQIDFRTTMVITRDDKYIIVPNTDLTKNQLVNWTHNDVLSRFEIKVGVGYNSDINLVIKLLNDAVESHNAVEKSKKPVIRFSDFGESSLDFTVLFWSSEVFRIENVKSDIRIKIFELFKINNIEIPFPQRVIHKID</sequence>
<keyword evidence="6 7" id="KW-0472">Membrane</keyword>
<dbReference type="PANTHER" id="PTHR30347">
    <property type="entry name" value="POTASSIUM CHANNEL RELATED"/>
    <property type="match status" value="1"/>
</dbReference>
<evidence type="ECO:0000256" key="3">
    <source>
        <dbReference type="ARBA" id="ARBA00022475"/>
    </source>
</evidence>